<protein>
    <submittedName>
        <fullName evidence="1">Uncharacterized protein</fullName>
    </submittedName>
</protein>
<reference evidence="1" key="1">
    <citation type="submission" date="2020-05" db="EMBL/GenBank/DDBJ databases">
        <title>Mycena genomes resolve the evolution of fungal bioluminescence.</title>
        <authorList>
            <person name="Tsai I.J."/>
        </authorList>
    </citation>
    <scope>NUCLEOTIDE SEQUENCE</scope>
    <source>
        <strain evidence="1">160909Yilan</strain>
    </source>
</reference>
<evidence type="ECO:0000313" key="1">
    <source>
        <dbReference type="EMBL" id="KAF7351796.1"/>
    </source>
</evidence>
<comment type="caution">
    <text evidence="1">The sequence shown here is derived from an EMBL/GenBank/DDBJ whole genome shotgun (WGS) entry which is preliminary data.</text>
</comment>
<evidence type="ECO:0000313" key="2">
    <source>
        <dbReference type="Proteomes" id="UP000623467"/>
    </source>
</evidence>
<dbReference type="EMBL" id="JACAZH010000013">
    <property type="protein sequence ID" value="KAF7351796.1"/>
    <property type="molecule type" value="Genomic_DNA"/>
</dbReference>
<proteinExistence type="predicted"/>
<dbReference type="AlphaFoldDB" id="A0A8H6Y410"/>
<dbReference type="Proteomes" id="UP000623467">
    <property type="component" value="Unassembled WGS sequence"/>
</dbReference>
<name>A0A8H6Y410_9AGAR</name>
<gene>
    <name evidence="1" type="ORF">MSAN_01613100</name>
</gene>
<sequence>MPPYHLGSAPPDSHPLLLSLTLCHSISLPLGFSTPRHLCVRFLPSSFTSDPPRPKVEVAARARHHLFWLPMHTPFWMSPPPLKCVNACSLRALKLLKKVERSEGWKRRQRRDPTSAPRLRLSPSSLPELRLRPSTPPFLFSTRAALDAAVPFLDVTVLDVAGCLFGTRYCHVVPYRTGHFHAAVCAARLTPATTVSDTAPLRHATCV</sequence>
<accession>A0A8H6Y410</accession>
<organism evidence="1 2">
    <name type="scientific">Mycena sanguinolenta</name>
    <dbReference type="NCBI Taxonomy" id="230812"/>
    <lineage>
        <taxon>Eukaryota</taxon>
        <taxon>Fungi</taxon>
        <taxon>Dikarya</taxon>
        <taxon>Basidiomycota</taxon>
        <taxon>Agaricomycotina</taxon>
        <taxon>Agaricomycetes</taxon>
        <taxon>Agaricomycetidae</taxon>
        <taxon>Agaricales</taxon>
        <taxon>Marasmiineae</taxon>
        <taxon>Mycenaceae</taxon>
        <taxon>Mycena</taxon>
    </lineage>
</organism>
<keyword evidence="2" id="KW-1185">Reference proteome</keyword>